<organism evidence="3 4">
    <name type="scientific">Gillisia hiemivivida</name>
    <dbReference type="NCBI Taxonomy" id="291190"/>
    <lineage>
        <taxon>Bacteria</taxon>
        <taxon>Pseudomonadati</taxon>
        <taxon>Bacteroidota</taxon>
        <taxon>Flavobacteriia</taxon>
        <taxon>Flavobacteriales</taxon>
        <taxon>Flavobacteriaceae</taxon>
        <taxon>Gillisia</taxon>
    </lineage>
</organism>
<feature type="transmembrane region" description="Helical" evidence="1">
    <location>
        <begin position="48"/>
        <end position="66"/>
    </location>
</feature>
<evidence type="ECO:0000256" key="1">
    <source>
        <dbReference type="SAM" id="Phobius"/>
    </source>
</evidence>
<keyword evidence="4" id="KW-1185">Reference proteome</keyword>
<sequence length="97" mass="11897">MKNSENNYQRAKERVEELKKFYNHLLSYIVINILLAGVNYYSNQWENPWFLWVLGGWGIGLIFDALKAYQINPMFNKDWEERKIKSFMKEEDKQRWE</sequence>
<feature type="transmembrane region" description="Helical" evidence="1">
    <location>
        <begin position="21"/>
        <end position="42"/>
    </location>
</feature>
<dbReference type="AlphaFoldDB" id="A0A5C6ZWG1"/>
<dbReference type="Pfam" id="PF13239">
    <property type="entry name" value="2TM"/>
    <property type="match status" value="1"/>
</dbReference>
<dbReference type="Proteomes" id="UP000321367">
    <property type="component" value="Unassembled WGS sequence"/>
</dbReference>
<dbReference type="InterPro" id="IPR025698">
    <property type="entry name" value="2TM_dom"/>
</dbReference>
<reference evidence="3 4" key="1">
    <citation type="submission" date="2019-08" db="EMBL/GenBank/DDBJ databases">
        <title>Genome sequence of Gillisia hiemivivida IC154 (type strain).</title>
        <authorList>
            <person name="Bowman J.P."/>
        </authorList>
    </citation>
    <scope>NUCLEOTIDE SEQUENCE [LARGE SCALE GENOMIC DNA]</scope>
    <source>
        <strain evidence="3 4">IC154</strain>
    </source>
</reference>
<proteinExistence type="predicted"/>
<accession>A0A5C6ZWG1</accession>
<dbReference type="OrthoDB" id="8965954at2"/>
<keyword evidence="1" id="KW-0812">Transmembrane</keyword>
<evidence type="ECO:0000259" key="2">
    <source>
        <dbReference type="Pfam" id="PF13239"/>
    </source>
</evidence>
<evidence type="ECO:0000313" key="4">
    <source>
        <dbReference type="Proteomes" id="UP000321367"/>
    </source>
</evidence>
<comment type="caution">
    <text evidence="3">The sequence shown here is derived from an EMBL/GenBank/DDBJ whole genome shotgun (WGS) entry which is preliminary data.</text>
</comment>
<protein>
    <submittedName>
        <fullName evidence="3">2TM domain-containing protein</fullName>
    </submittedName>
</protein>
<gene>
    <name evidence="3" type="ORF">ES724_03840</name>
</gene>
<keyword evidence="1" id="KW-1133">Transmembrane helix</keyword>
<dbReference type="EMBL" id="VORY01000002">
    <property type="protein sequence ID" value="TXD95293.1"/>
    <property type="molecule type" value="Genomic_DNA"/>
</dbReference>
<evidence type="ECO:0000313" key="3">
    <source>
        <dbReference type="EMBL" id="TXD95293.1"/>
    </source>
</evidence>
<dbReference type="RefSeq" id="WP_146929788.1">
    <property type="nucleotide sequence ID" value="NZ_CBCSHZ010000001.1"/>
</dbReference>
<keyword evidence="1" id="KW-0472">Membrane</keyword>
<name>A0A5C6ZWG1_9FLAO</name>
<feature type="domain" description="2TM" evidence="2">
    <location>
        <begin position="9"/>
        <end position="88"/>
    </location>
</feature>